<dbReference type="GO" id="GO:0005737">
    <property type="term" value="C:cytoplasm"/>
    <property type="evidence" value="ECO:0007669"/>
    <property type="project" value="TreeGrafter"/>
</dbReference>
<evidence type="ECO:0000256" key="1">
    <source>
        <dbReference type="ARBA" id="ARBA00001946"/>
    </source>
</evidence>
<dbReference type="EMBL" id="CP041217">
    <property type="protein sequence ID" value="QDH20088.1"/>
    <property type="molecule type" value="Genomic_DNA"/>
</dbReference>
<accession>A0A4Y6UU38</accession>
<reference evidence="7 8" key="1">
    <citation type="submission" date="2019-06" db="EMBL/GenBank/DDBJ databases">
        <title>Saccharibacillus brassicae sp. nov., an endophytic bacterium isolated from Chinese cabbage seeds (Brassica pekinensis).</title>
        <authorList>
            <person name="Jiang L."/>
            <person name="Lee J."/>
            <person name="Kim S.W."/>
        </authorList>
    </citation>
    <scope>NUCLEOTIDE SEQUENCE [LARGE SCALE GENOMIC DNA]</scope>
    <source>
        <strain evidence="8">KCTC 43072 / ATSA2</strain>
    </source>
</reference>
<dbReference type="GO" id="GO:0046872">
    <property type="term" value="F:metal ion binding"/>
    <property type="evidence" value="ECO:0007669"/>
    <property type="project" value="UniProtKB-KW"/>
</dbReference>
<evidence type="ECO:0000256" key="5">
    <source>
        <dbReference type="ARBA" id="ARBA00022884"/>
    </source>
</evidence>
<dbReference type="OrthoDB" id="9804278at2"/>
<evidence type="ECO:0000259" key="6">
    <source>
        <dbReference type="SMART" id="SM00316"/>
    </source>
</evidence>
<dbReference type="InterPro" id="IPR019307">
    <property type="entry name" value="RNA-bd_AU-1/RNase_E/G"/>
</dbReference>
<keyword evidence="4" id="KW-0460">Magnesium</keyword>
<dbReference type="GO" id="GO:0003723">
    <property type="term" value="F:RNA binding"/>
    <property type="evidence" value="ECO:0007669"/>
    <property type="project" value="UniProtKB-KW"/>
</dbReference>
<keyword evidence="5" id="KW-0694">RNA-binding</keyword>
<proteinExistence type="predicted"/>
<dbReference type="SUPFAM" id="SSF50249">
    <property type="entry name" value="Nucleic acid-binding proteins"/>
    <property type="match status" value="1"/>
</dbReference>
<sequence length="412" mass="46634">MKQLVVHNESEWTQAALLDDGRLIEFAAERLQEHGMAGSFYKGRIVNVLPGMQAAFVDIGLKKNAFLYIDDLLPAHTEKHPPEKPSIEQMARKGQQLLVQITKEPFGGKGARVTTHYSLPGRYLVYMPEADYVAVSKKISPESDRLRMKAFGEGIRRPGEGLILRTVAGGESEDKLAEDLDTLRLRWQEIVAASERVDAPKELYRDLDLAQRMIRDVYDPLTDELIVDDANQEGKLSAFVQEMLPGAEPRVRLHTESTPMFERYEVEQQLHRDFGRKIRLPGGGTLIWDQTEALTVVDVNTGKFTGADDSLETTVTDTNLEAAEEIARLLRLRDVGGIVIVDFIDMREEVNRMRVLERLRERLARDRTQSQIVGWTQLGLLEMTRKKVRESGAGLFYKVCPSCEGTGRIMIR</sequence>
<dbReference type="PANTHER" id="PTHR30001:SF0">
    <property type="entry name" value="RIBONUCLEASE G"/>
    <property type="match status" value="1"/>
</dbReference>
<dbReference type="InterPro" id="IPR012340">
    <property type="entry name" value="NA-bd_OB-fold"/>
</dbReference>
<dbReference type="Proteomes" id="UP000316968">
    <property type="component" value="Chromosome"/>
</dbReference>
<protein>
    <submittedName>
        <fullName evidence="7">Rne/Rng family ribonuclease</fullName>
    </submittedName>
</protein>
<keyword evidence="2" id="KW-0479">Metal-binding</keyword>
<dbReference type="SMART" id="SM00316">
    <property type="entry name" value="S1"/>
    <property type="match status" value="1"/>
</dbReference>
<dbReference type="PANTHER" id="PTHR30001">
    <property type="entry name" value="RIBONUCLEASE"/>
    <property type="match status" value="1"/>
</dbReference>
<name>A0A4Y6UU38_SACBS</name>
<comment type="cofactor">
    <cofactor evidence="1">
        <name>Mg(2+)</name>
        <dbReference type="ChEBI" id="CHEBI:18420"/>
    </cofactor>
</comment>
<dbReference type="GO" id="GO:0016787">
    <property type="term" value="F:hydrolase activity"/>
    <property type="evidence" value="ECO:0007669"/>
    <property type="project" value="UniProtKB-KW"/>
</dbReference>
<dbReference type="AlphaFoldDB" id="A0A4Y6UU38"/>
<organism evidence="7 8">
    <name type="scientific">Saccharibacillus brassicae</name>
    <dbReference type="NCBI Taxonomy" id="2583377"/>
    <lineage>
        <taxon>Bacteria</taxon>
        <taxon>Bacillati</taxon>
        <taxon>Bacillota</taxon>
        <taxon>Bacilli</taxon>
        <taxon>Bacillales</taxon>
        <taxon>Paenibacillaceae</taxon>
        <taxon>Saccharibacillus</taxon>
    </lineage>
</organism>
<dbReference type="Pfam" id="PF10150">
    <property type="entry name" value="RNase_E_G"/>
    <property type="match status" value="1"/>
</dbReference>
<evidence type="ECO:0000313" key="8">
    <source>
        <dbReference type="Proteomes" id="UP000316968"/>
    </source>
</evidence>
<gene>
    <name evidence="7" type="ORF">FFV09_03980</name>
</gene>
<dbReference type="Gene3D" id="2.40.50.140">
    <property type="entry name" value="Nucleic acid-binding proteins"/>
    <property type="match status" value="1"/>
</dbReference>
<evidence type="ECO:0000256" key="2">
    <source>
        <dbReference type="ARBA" id="ARBA00022723"/>
    </source>
</evidence>
<dbReference type="GO" id="GO:0006364">
    <property type="term" value="P:rRNA processing"/>
    <property type="evidence" value="ECO:0007669"/>
    <property type="project" value="TreeGrafter"/>
</dbReference>
<evidence type="ECO:0000256" key="4">
    <source>
        <dbReference type="ARBA" id="ARBA00022842"/>
    </source>
</evidence>
<dbReference type="GO" id="GO:0004540">
    <property type="term" value="F:RNA nuclease activity"/>
    <property type="evidence" value="ECO:0007669"/>
    <property type="project" value="InterPro"/>
</dbReference>
<keyword evidence="3" id="KW-0378">Hydrolase</keyword>
<evidence type="ECO:0000256" key="3">
    <source>
        <dbReference type="ARBA" id="ARBA00022801"/>
    </source>
</evidence>
<keyword evidence="8" id="KW-1185">Reference proteome</keyword>
<feature type="domain" description="S1 motif" evidence="6">
    <location>
        <begin position="36"/>
        <end position="116"/>
    </location>
</feature>
<dbReference type="RefSeq" id="WP_141446474.1">
    <property type="nucleotide sequence ID" value="NZ_CP041217.1"/>
</dbReference>
<dbReference type="CDD" id="cd04453">
    <property type="entry name" value="S1_RNase_E"/>
    <property type="match status" value="1"/>
</dbReference>
<dbReference type="InterPro" id="IPR004659">
    <property type="entry name" value="RNase_E/G"/>
</dbReference>
<dbReference type="NCBIfam" id="TIGR00757">
    <property type="entry name" value="RNaseEG"/>
    <property type="match status" value="1"/>
</dbReference>
<evidence type="ECO:0000313" key="7">
    <source>
        <dbReference type="EMBL" id="QDH20088.1"/>
    </source>
</evidence>
<dbReference type="KEGG" id="saca:FFV09_03980"/>
<dbReference type="InterPro" id="IPR003029">
    <property type="entry name" value="S1_domain"/>
</dbReference>